<evidence type="ECO:0000313" key="2">
    <source>
        <dbReference type="Proteomes" id="UP000030645"/>
    </source>
</evidence>
<protein>
    <submittedName>
        <fullName evidence="1">Uncharacterized protein</fullName>
    </submittedName>
</protein>
<dbReference type="EMBL" id="KE344869">
    <property type="protein sequence ID" value="EXB82561.1"/>
    <property type="molecule type" value="Genomic_DNA"/>
</dbReference>
<evidence type="ECO:0000313" key="1">
    <source>
        <dbReference type="EMBL" id="EXB82561.1"/>
    </source>
</evidence>
<keyword evidence="2" id="KW-1185">Reference proteome</keyword>
<sequence length="51" mass="5671">MLFYCLSNSEDSGIQTSLVENDSMNAVRAVSNNQGFAAEYTFIMDIEILMS</sequence>
<reference evidence="2" key="1">
    <citation type="submission" date="2013-01" db="EMBL/GenBank/DDBJ databases">
        <title>Draft Genome Sequence of a Mulberry Tree, Morus notabilis C.K. Schneid.</title>
        <authorList>
            <person name="He N."/>
            <person name="Zhao S."/>
        </authorList>
    </citation>
    <scope>NUCLEOTIDE SEQUENCE</scope>
</reference>
<dbReference type="AlphaFoldDB" id="W9RN71"/>
<name>W9RN71_9ROSA</name>
<dbReference type="Proteomes" id="UP000030645">
    <property type="component" value="Unassembled WGS sequence"/>
</dbReference>
<proteinExistence type="predicted"/>
<gene>
    <name evidence="1" type="ORF">L484_027738</name>
</gene>
<accession>W9RN71</accession>
<organism evidence="1 2">
    <name type="scientific">Morus notabilis</name>
    <dbReference type="NCBI Taxonomy" id="981085"/>
    <lineage>
        <taxon>Eukaryota</taxon>
        <taxon>Viridiplantae</taxon>
        <taxon>Streptophyta</taxon>
        <taxon>Embryophyta</taxon>
        <taxon>Tracheophyta</taxon>
        <taxon>Spermatophyta</taxon>
        <taxon>Magnoliopsida</taxon>
        <taxon>eudicotyledons</taxon>
        <taxon>Gunneridae</taxon>
        <taxon>Pentapetalae</taxon>
        <taxon>rosids</taxon>
        <taxon>fabids</taxon>
        <taxon>Rosales</taxon>
        <taxon>Moraceae</taxon>
        <taxon>Moreae</taxon>
        <taxon>Morus</taxon>
    </lineage>
</organism>